<dbReference type="PATRIC" id="fig|1304275.5.peg.2898"/>
<dbReference type="AlphaFoldDB" id="A0A084IIN3"/>
<dbReference type="InterPro" id="IPR050126">
    <property type="entry name" value="Ap4A_hydrolase"/>
</dbReference>
<feature type="domain" description="Calcineurin-like phosphoesterase" evidence="1">
    <location>
        <begin position="7"/>
        <end position="138"/>
    </location>
</feature>
<dbReference type="GO" id="GO:0005737">
    <property type="term" value="C:cytoplasm"/>
    <property type="evidence" value="ECO:0007669"/>
    <property type="project" value="TreeGrafter"/>
</dbReference>
<dbReference type="GO" id="GO:0016791">
    <property type="term" value="F:phosphatase activity"/>
    <property type="evidence" value="ECO:0007669"/>
    <property type="project" value="TreeGrafter"/>
</dbReference>
<dbReference type="PANTHER" id="PTHR42850:SF7">
    <property type="entry name" value="BIS(5'-NUCLEOSYL)-TETRAPHOSPHATASE PRPE [ASYMMETRICAL]"/>
    <property type="match status" value="1"/>
</dbReference>
<gene>
    <name evidence="2" type="ORF">C41B8_14165</name>
</gene>
<dbReference type="Pfam" id="PF00149">
    <property type="entry name" value="Metallophos"/>
    <property type="match status" value="1"/>
</dbReference>
<dbReference type="EMBL" id="APNK01000026">
    <property type="protein sequence ID" value="KEZ76567.1"/>
    <property type="molecule type" value="Genomic_DNA"/>
</dbReference>
<dbReference type="InterPro" id="IPR004843">
    <property type="entry name" value="Calcineurin-like_PHP"/>
</dbReference>
<dbReference type="STRING" id="1304275.C41B8_14165"/>
<name>A0A084IIN3_SALHC</name>
<protein>
    <submittedName>
        <fullName evidence="2">Calcineurin-like phosphoesterase</fullName>
    </submittedName>
</protein>
<dbReference type="Gene3D" id="3.60.21.10">
    <property type="match status" value="1"/>
</dbReference>
<dbReference type="eggNOG" id="COG0639">
    <property type="taxonomic scope" value="Bacteria"/>
</dbReference>
<reference evidence="2 3" key="1">
    <citation type="submission" date="2013-03" db="EMBL/GenBank/DDBJ databases">
        <title>Salinisphaera hydrothermalis C41B8 Genome Sequencing.</title>
        <authorList>
            <person name="Li C."/>
            <person name="Lai Q."/>
            <person name="Shao Z."/>
        </authorList>
    </citation>
    <scope>NUCLEOTIDE SEQUENCE [LARGE SCALE GENOMIC DNA]</scope>
    <source>
        <strain evidence="2 3">C41B8</strain>
    </source>
</reference>
<keyword evidence="3" id="KW-1185">Reference proteome</keyword>
<organism evidence="2 3">
    <name type="scientific">Salinisphaera hydrothermalis (strain C41B8)</name>
    <dbReference type="NCBI Taxonomy" id="1304275"/>
    <lineage>
        <taxon>Bacteria</taxon>
        <taxon>Pseudomonadati</taxon>
        <taxon>Pseudomonadota</taxon>
        <taxon>Gammaproteobacteria</taxon>
        <taxon>Salinisphaerales</taxon>
        <taxon>Salinisphaeraceae</taxon>
        <taxon>Salinisphaera</taxon>
    </lineage>
</organism>
<dbReference type="PANTHER" id="PTHR42850">
    <property type="entry name" value="METALLOPHOSPHOESTERASE"/>
    <property type="match status" value="1"/>
</dbReference>
<evidence type="ECO:0000313" key="3">
    <source>
        <dbReference type="Proteomes" id="UP000028302"/>
    </source>
</evidence>
<sequence>MGQAWDVVGDVHGFADDLIQLLEKLGYEQRAGVYRHPNRRVLFLGDFIDGGNQNRRVMEIVRPMVDAGGSLAIMGNHEYNAICYHTRDPDQPGGYLRAHSKKNLGQHENTLAEFDDPAALQDMIEWFKTLPLFIEIDGLRAVHACWDPAAIESLRSRLGERPVMSESFLVESCDKASAAHDAVETVLKGLEFELPAGITFKDKYGQARREARIRWWMENAESLDKMVIGPPGLDAATAGHNAERSKLVGYEPDLPPIFFGHYWLTGEPRLQGSNVACLDYSVARGGKLVAYRWDGEQMLDESKLVW</sequence>
<evidence type="ECO:0000259" key="1">
    <source>
        <dbReference type="Pfam" id="PF00149"/>
    </source>
</evidence>
<accession>A0A084IIN3</accession>
<dbReference type="RefSeq" id="WP_051883566.1">
    <property type="nucleotide sequence ID" value="NZ_APNK01000026.1"/>
</dbReference>
<dbReference type="SUPFAM" id="SSF56300">
    <property type="entry name" value="Metallo-dependent phosphatases"/>
    <property type="match status" value="1"/>
</dbReference>
<evidence type="ECO:0000313" key="2">
    <source>
        <dbReference type="EMBL" id="KEZ76567.1"/>
    </source>
</evidence>
<proteinExistence type="predicted"/>
<comment type="caution">
    <text evidence="2">The sequence shown here is derived from an EMBL/GenBank/DDBJ whole genome shotgun (WGS) entry which is preliminary data.</text>
</comment>
<dbReference type="Proteomes" id="UP000028302">
    <property type="component" value="Unassembled WGS sequence"/>
</dbReference>
<dbReference type="InterPro" id="IPR029052">
    <property type="entry name" value="Metallo-depent_PP-like"/>
</dbReference>